<keyword evidence="1" id="KW-0732">Signal</keyword>
<sequence>MKVTGFHKIIASGACLLIVALGALGDNVQPTDVILPTLVTAGTTAPCVVTVEGSGVAHLHSIPSGVVEMDITVQNGGNYVSVPFATGYVGPVTVYATVEGSTQVVGTTTVVLPS</sequence>
<proteinExistence type="predicted"/>
<dbReference type="EMBL" id="JACHGW010000001">
    <property type="protein sequence ID" value="MBB6048278.1"/>
    <property type="molecule type" value="Genomic_DNA"/>
</dbReference>
<evidence type="ECO:0000256" key="1">
    <source>
        <dbReference type="SAM" id="SignalP"/>
    </source>
</evidence>
<feature type="chain" id="PRO_5031135156" description="IPT/TIG domain-containing protein" evidence="1">
    <location>
        <begin position="26"/>
        <end position="114"/>
    </location>
</feature>
<keyword evidence="3" id="KW-1185">Reference proteome</keyword>
<comment type="caution">
    <text evidence="2">The sequence shown here is derived from an EMBL/GenBank/DDBJ whole genome shotgun (WGS) entry which is preliminary data.</text>
</comment>
<evidence type="ECO:0000313" key="3">
    <source>
        <dbReference type="Proteomes" id="UP000520814"/>
    </source>
</evidence>
<evidence type="ECO:0008006" key="4">
    <source>
        <dbReference type="Google" id="ProtNLM"/>
    </source>
</evidence>
<evidence type="ECO:0000313" key="2">
    <source>
        <dbReference type="EMBL" id="MBB6048278.1"/>
    </source>
</evidence>
<dbReference type="AlphaFoldDB" id="A0A7W9SLT4"/>
<protein>
    <recommendedName>
        <fullName evidence="4">IPT/TIG domain-containing protein</fullName>
    </recommendedName>
</protein>
<gene>
    <name evidence="2" type="ORF">HNQ39_000040</name>
</gene>
<dbReference type="RefSeq" id="WP_184191722.1">
    <property type="nucleotide sequence ID" value="NZ_JACHGW010000001.1"/>
</dbReference>
<dbReference type="Proteomes" id="UP000520814">
    <property type="component" value="Unassembled WGS sequence"/>
</dbReference>
<name>A0A7W9SLT4_ARMRO</name>
<accession>A0A7W9SLT4</accession>
<organism evidence="2 3">
    <name type="scientific">Armatimonas rosea</name>
    <dbReference type="NCBI Taxonomy" id="685828"/>
    <lineage>
        <taxon>Bacteria</taxon>
        <taxon>Bacillati</taxon>
        <taxon>Armatimonadota</taxon>
        <taxon>Armatimonadia</taxon>
        <taxon>Armatimonadales</taxon>
        <taxon>Armatimonadaceae</taxon>
        <taxon>Armatimonas</taxon>
    </lineage>
</organism>
<reference evidence="2 3" key="1">
    <citation type="submission" date="2020-08" db="EMBL/GenBank/DDBJ databases">
        <title>Genomic Encyclopedia of Type Strains, Phase IV (KMG-IV): sequencing the most valuable type-strain genomes for metagenomic binning, comparative biology and taxonomic classification.</title>
        <authorList>
            <person name="Goeker M."/>
        </authorList>
    </citation>
    <scope>NUCLEOTIDE SEQUENCE [LARGE SCALE GENOMIC DNA]</scope>
    <source>
        <strain evidence="2 3">DSM 23562</strain>
    </source>
</reference>
<feature type="signal peptide" evidence="1">
    <location>
        <begin position="1"/>
        <end position="25"/>
    </location>
</feature>